<comment type="caution">
    <text evidence="1">The sequence shown here is derived from an EMBL/GenBank/DDBJ whole genome shotgun (WGS) entry which is preliminary data.</text>
</comment>
<name>A0A699Z3U5_HAELA</name>
<organism evidence="1 2">
    <name type="scientific">Haematococcus lacustris</name>
    <name type="common">Green alga</name>
    <name type="synonym">Haematococcus pluvialis</name>
    <dbReference type="NCBI Taxonomy" id="44745"/>
    <lineage>
        <taxon>Eukaryota</taxon>
        <taxon>Viridiplantae</taxon>
        <taxon>Chlorophyta</taxon>
        <taxon>core chlorophytes</taxon>
        <taxon>Chlorophyceae</taxon>
        <taxon>CS clade</taxon>
        <taxon>Chlamydomonadales</taxon>
        <taxon>Haematococcaceae</taxon>
        <taxon>Haematococcus</taxon>
    </lineage>
</organism>
<sequence>MATGWGEGSVHPALGRKLSAPMDTPHYFQVSSQARSISSAAMTVAYSVLSKGVKDKELAEGGEGLGPGLGLGLLCSPAGQPIKASVTSSAVITIVREARTMSKKYCGDLAVQLLPNVTLVRCLAATLGPAPVSMYGAREWDSAYPWLLADTGSDVKEFAIPFDYLHQHGQPGLSPHVQGCTNQPPPVDMVVWQGVTSWYDAGGHMGGTVGVEEWRGGEMTSCKAWRDQAATGRLGTGSDRGEHWLVTLLARGWQGLARGFQPAGLVALRLLNLFSQGCWPVPAELTRLVRSSFISTTLPAAGLCPWACTPPCSRPAAPHQHPTLPRCPC</sequence>
<keyword evidence="2" id="KW-1185">Reference proteome</keyword>
<gene>
    <name evidence="1" type="ORF">HaLaN_05353</name>
</gene>
<reference evidence="1 2" key="1">
    <citation type="submission" date="2020-02" db="EMBL/GenBank/DDBJ databases">
        <title>Draft genome sequence of Haematococcus lacustris strain NIES-144.</title>
        <authorList>
            <person name="Morimoto D."/>
            <person name="Nakagawa S."/>
            <person name="Yoshida T."/>
            <person name="Sawayama S."/>
        </authorList>
    </citation>
    <scope>NUCLEOTIDE SEQUENCE [LARGE SCALE GENOMIC DNA]</scope>
    <source>
        <strain evidence="1 2">NIES-144</strain>
    </source>
</reference>
<dbReference type="Proteomes" id="UP000485058">
    <property type="component" value="Unassembled WGS sequence"/>
</dbReference>
<dbReference type="EMBL" id="BLLF01000287">
    <property type="protein sequence ID" value="GFH10102.1"/>
    <property type="molecule type" value="Genomic_DNA"/>
</dbReference>
<evidence type="ECO:0000313" key="1">
    <source>
        <dbReference type="EMBL" id="GFH10102.1"/>
    </source>
</evidence>
<accession>A0A699Z3U5</accession>
<protein>
    <submittedName>
        <fullName evidence="1">Uncharacterized protein</fullName>
    </submittedName>
</protein>
<proteinExistence type="predicted"/>
<evidence type="ECO:0000313" key="2">
    <source>
        <dbReference type="Proteomes" id="UP000485058"/>
    </source>
</evidence>
<dbReference type="AlphaFoldDB" id="A0A699Z3U5"/>